<dbReference type="SUPFAM" id="SSF56436">
    <property type="entry name" value="C-type lectin-like"/>
    <property type="match status" value="4"/>
</dbReference>
<dbReference type="AlphaFoldDB" id="A0A7R8ZSD9"/>
<dbReference type="SMART" id="SM00034">
    <property type="entry name" value="CLECT"/>
    <property type="match status" value="3"/>
</dbReference>
<sequence>CTPGEEQILHNGACYTKLNENNPWDRGLEACRGLGGEMISVTSPEEVDFLKAWSGAPNEFRIGIVYDATTGLRNWTDGSSYSFEIFKEGLFHACQTSSGIIGSRLRNKTCYTLLDTLKTWVDGEAYCNILGGHLLSVTSQDELEFLGRSSTIDGWTEIGLINELWLGLRYNATSRLKYWTDGSPYTFDAYKDGLDACIPGKEQILHNGACYTKLVDNDSWDGACIPGEEQILHNGACYTKLIDNDSWDGAWSGAPYEFWIGIVYDATTGLRNWTDGSPYSFEIFKEGLFHGWIEVGLVNELWLGLRYNATSRLKYWTDGSPYTFDAYKDGLDACIPGEEQILHNGACYTKLNESNSWAGGVETCRSLGGEMISVTSPEEVDFLKAWSGAANEFWIGIVYDATTGLRNWTDGSPYSFEIFTEGLFHGWNEIRLINELWLGLRYNFTSRLKYWTDGSPYIFDAYKDGLDVPGTLPNANEVKKSAQDILFHCRTTLTETRSSGFKQQRMNMSILSGFKRVLSCKCRGPNKGTAHSRSRNTRDRSFPGYLWDSTDPPGPRTHHSAGFDKKDIVNGAVVTLGHAPWEMGAT</sequence>
<dbReference type="InterPro" id="IPR016186">
    <property type="entry name" value="C-type_lectin-like/link_sf"/>
</dbReference>
<evidence type="ECO:0000256" key="2">
    <source>
        <dbReference type="ARBA" id="ARBA00023157"/>
    </source>
</evidence>
<dbReference type="InterPro" id="IPR016187">
    <property type="entry name" value="CTDL_fold"/>
</dbReference>
<accession>A0A7R8ZSD9</accession>
<dbReference type="PANTHER" id="PTHR46490:SF6">
    <property type="entry name" value="ASIALOGLYCOPROTEIN RECEPTOR 1-LIKE-RELATED"/>
    <property type="match status" value="1"/>
</dbReference>
<dbReference type="PANTHER" id="PTHR46490">
    <property type="entry name" value="C-TYPE LECTIN DOMAIN FAMILY 12 MEMBER A-RELATED"/>
    <property type="match status" value="1"/>
</dbReference>
<dbReference type="Pfam" id="PF00059">
    <property type="entry name" value="Lectin_C"/>
    <property type="match status" value="2"/>
</dbReference>
<evidence type="ECO:0000256" key="3">
    <source>
        <dbReference type="ARBA" id="ARBA00023180"/>
    </source>
</evidence>
<gene>
    <name evidence="4" type="ORF">CTOB1V02_LOCUS8063</name>
</gene>
<feature type="non-terminal residue" evidence="4">
    <location>
        <position position="1"/>
    </location>
</feature>
<keyword evidence="1" id="KW-0430">Lectin</keyword>
<dbReference type="InterPro" id="IPR001304">
    <property type="entry name" value="C-type_lectin-like"/>
</dbReference>
<dbReference type="CDD" id="cd00037">
    <property type="entry name" value="CLECT"/>
    <property type="match status" value="3"/>
</dbReference>
<dbReference type="EMBL" id="OB662530">
    <property type="protein sequence ID" value="CAD7230201.1"/>
    <property type="molecule type" value="Genomic_DNA"/>
</dbReference>
<evidence type="ECO:0000256" key="1">
    <source>
        <dbReference type="ARBA" id="ARBA00022734"/>
    </source>
</evidence>
<name>A0A7R8ZSD9_9CRUS</name>
<proteinExistence type="predicted"/>
<organism evidence="4">
    <name type="scientific">Cyprideis torosa</name>
    <dbReference type="NCBI Taxonomy" id="163714"/>
    <lineage>
        <taxon>Eukaryota</taxon>
        <taxon>Metazoa</taxon>
        <taxon>Ecdysozoa</taxon>
        <taxon>Arthropoda</taxon>
        <taxon>Crustacea</taxon>
        <taxon>Oligostraca</taxon>
        <taxon>Ostracoda</taxon>
        <taxon>Podocopa</taxon>
        <taxon>Podocopida</taxon>
        <taxon>Cytherocopina</taxon>
        <taxon>Cytheroidea</taxon>
        <taxon>Cytherideidae</taxon>
        <taxon>Cyprideis</taxon>
    </lineage>
</organism>
<evidence type="ECO:0000313" key="4">
    <source>
        <dbReference type="EMBL" id="CAD7230201.1"/>
    </source>
</evidence>
<reference evidence="4" key="1">
    <citation type="submission" date="2020-11" db="EMBL/GenBank/DDBJ databases">
        <authorList>
            <person name="Tran Van P."/>
        </authorList>
    </citation>
    <scope>NUCLEOTIDE SEQUENCE</scope>
</reference>
<dbReference type="PROSITE" id="PS50041">
    <property type="entry name" value="C_TYPE_LECTIN_2"/>
    <property type="match status" value="3"/>
</dbReference>
<keyword evidence="2" id="KW-1015">Disulfide bond</keyword>
<keyword evidence="3" id="KW-0325">Glycoprotein</keyword>
<dbReference type="OrthoDB" id="6430060at2759"/>
<feature type="non-terminal residue" evidence="4">
    <location>
        <position position="586"/>
    </location>
</feature>
<protein>
    <submittedName>
        <fullName evidence="4">Uncharacterized protein</fullName>
    </submittedName>
</protein>
<dbReference type="GO" id="GO:0030246">
    <property type="term" value="F:carbohydrate binding"/>
    <property type="evidence" value="ECO:0007669"/>
    <property type="project" value="UniProtKB-KW"/>
</dbReference>
<dbReference type="InterPro" id="IPR052309">
    <property type="entry name" value="C-type_Lectin_Domain_Fam1"/>
</dbReference>
<dbReference type="Gene3D" id="3.10.100.10">
    <property type="entry name" value="Mannose-Binding Protein A, subunit A"/>
    <property type="match status" value="3"/>
</dbReference>